<dbReference type="SUPFAM" id="SSF51735">
    <property type="entry name" value="NAD(P)-binding Rossmann-fold domains"/>
    <property type="match status" value="1"/>
</dbReference>
<dbReference type="PROSITE" id="PS00061">
    <property type="entry name" value="ADH_SHORT"/>
    <property type="match status" value="1"/>
</dbReference>
<dbReference type="AlphaFoldDB" id="A0A640SSC6"/>
<dbReference type="Proteomes" id="UP000430079">
    <property type="component" value="Unassembled WGS sequence"/>
</dbReference>
<evidence type="ECO:0000256" key="1">
    <source>
        <dbReference type="ARBA" id="ARBA00006484"/>
    </source>
</evidence>
<dbReference type="Pfam" id="PF00106">
    <property type="entry name" value="adh_short"/>
    <property type="match status" value="1"/>
</dbReference>
<dbReference type="InterPro" id="IPR020904">
    <property type="entry name" value="Sc_DH/Rdtase_CS"/>
</dbReference>
<dbReference type="InterPro" id="IPR036291">
    <property type="entry name" value="NAD(P)-bd_dom_sf"/>
</dbReference>
<name>A0A640SSC6_9ACTN</name>
<dbReference type="CDD" id="cd05233">
    <property type="entry name" value="SDR_c"/>
    <property type="match status" value="1"/>
</dbReference>
<dbReference type="PROSITE" id="PS51257">
    <property type="entry name" value="PROKAR_LIPOPROTEIN"/>
    <property type="match status" value="1"/>
</dbReference>
<dbReference type="PANTHER" id="PTHR42760:SF53">
    <property type="entry name" value="BLR4183 PROTEIN"/>
    <property type="match status" value="1"/>
</dbReference>
<keyword evidence="5" id="KW-1185">Reference proteome</keyword>
<protein>
    <submittedName>
        <fullName evidence="4">3-oxoacyl-ACP reductase</fullName>
    </submittedName>
</protein>
<gene>
    <name evidence="4" type="primary">fabG_2</name>
    <name evidence="4" type="ORF">Sgleb_23040</name>
</gene>
<sequence length="257" mass="25895">MAEVRTGGLDFFDLTGKVAVVTGGSSGIGAACVRRLAEAGAGVVVGYNSGDSRANDLVAALPGEGHSAVHIPLDDSTAIRRAAADISDRHGAVDVLVNSAGTTKQVDHVDLEGMTDAEFDRILTVNVRGTFSVIRAFTPLLRASGDAVIANISSISGFTGLGSSIAYCAAKAGLDVMTTSLARVLGPQVRVFNLSPAAVDTGFVPGRDPASVRAQAASAPLQVAADPDDVACSLIGAVTSLRLSTGTVIVIDGGGHL</sequence>
<dbReference type="Gene3D" id="3.40.50.720">
    <property type="entry name" value="NAD(P)-binding Rossmann-like Domain"/>
    <property type="match status" value="1"/>
</dbReference>
<dbReference type="SMART" id="SM00822">
    <property type="entry name" value="PKS_KR"/>
    <property type="match status" value="1"/>
</dbReference>
<accession>A0A640SSC6</accession>
<organism evidence="4 5">
    <name type="scientific">Streptomyces glebosus</name>
    <dbReference type="NCBI Taxonomy" id="249580"/>
    <lineage>
        <taxon>Bacteria</taxon>
        <taxon>Bacillati</taxon>
        <taxon>Actinomycetota</taxon>
        <taxon>Actinomycetes</taxon>
        <taxon>Kitasatosporales</taxon>
        <taxon>Streptomycetaceae</taxon>
        <taxon>Streptomyces</taxon>
    </lineage>
</organism>
<evidence type="ECO:0000313" key="5">
    <source>
        <dbReference type="Proteomes" id="UP000430079"/>
    </source>
</evidence>
<evidence type="ECO:0000256" key="2">
    <source>
        <dbReference type="RuleBase" id="RU000363"/>
    </source>
</evidence>
<comment type="caution">
    <text evidence="4">The sequence shown here is derived from an EMBL/GenBank/DDBJ whole genome shotgun (WGS) entry which is preliminary data.</text>
</comment>
<dbReference type="RefSeq" id="WP_190142080.1">
    <property type="nucleotide sequence ID" value="NZ_BLIO01000001.1"/>
</dbReference>
<comment type="similarity">
    <text evidence="1 2">Belongs to the short-chain dehydrogenases/reductases (SDR) family.</text>
</comment>
<dbReference type="EMBL" id="BLIO01000001">
    <property type="protein sequence ID" value="GFE14257.1"/>
    <property type="molecule type" value="Genomic_DNA"/>
</dbReference>
<dbReference type="InterPro" id="IPR057326">
    <property type="entry name" value="KR_dom"/>
</dbReference>
<proteinExistence type="inferred from homology"/>
<feature type="domain" description="Ketoreductase" evidence="3">
    <location>
        <begin position="17"/>
        <end position="215"/>
    </location>
</feature>
<dbReference type="GO" id="GO:0016616">
    <property type="term" value="F:oxidoreductase activity, acting on the CH-OH group of donors, NAD or NADP as acceptor"/>
    <property type="evidence" value="ECO:0007669"/>
    <property type="project" value="TreeGrafter"/>
</dbReference>
<evidence type="ECO:0000259" key="3">
    <source>
        <dbReference type="SMART" id="SM00822"/>
    </source>
</evidence>
<dbReference type="InterPro" id="IPR002347">
    <property type="entry name" value="SDR_fam"/>
</dbReference>
<evidence type="ECO:0000313" key="4">
    <source>
        <dbReference type="EMBL" id="GFE14257.1"/>
    </source>
</evidence>
<reference evidence="4 5" key="1">
    <citation type="submission" date="2019-12" db="EMBL/GenBank/DDBJ databases">
        <title>Whole genome shotgun sequence of Streptomyces hygroscopicus subsp. glebosus NBRC 13786.</title>
        <authorList>
            <person name="Ichikawa N."/>
            <person name="Kimura A."/>
            <person name="Kitahashi Y."/>
            <person name="Komaki H."/>
            <person name="Tamura T."/>
        </authorList>
    </citation>
    <scope>NUCLEOTIDE SEQUENCE [LARGE SCALE GENOMIC DNA]</scope>
    <source>
        <strain evidence="4 5">NBRC 13786</strain>
    </source>
</reference>
<dbReference type="PRINTS" id="PR00081">
    <property type="entry name" value="GDHRDH"/>
</dbReference>
<dbReference type="GO" id="GO:0030497">
    <property type="term" value="P:fatty acid elongation"/>
    <property type="evidence" value="ECO:0007669"/>
    <property type="project" value="TreeGrafter"/>
</dbReference>
<dbReference type="PRINTS" id="PR00080">
    <property type="entry name" value="SDRFAMILY"/>
</dbReference>
<dbReference type="PANTHER" id="PTHR42760">
    <property type="entry name" value="SHORT-CHAIN DEHYDROGENASES/REDUCTASES FAMILY MEMBER"/>
    <property type="match status" value="1"/>
</dbReference>